<reference evidence="1 2" key="1">
    <citation type="journal article" date="2023" name="Plants (Basel)">
        <title>Bridging the Gap: Combining Genomics and Transcriptomics Approaches to Understand Stylosanthes scabra, an Orphan Legume from the Brazilian Caatinga.</title>
        <authorList>
            <person name="Ferreira-Neto J.R.C."/>
            <person name="da Silva M.D."/>
            <person name="Binneck E."/>
            <person name="de Melo N.F."/>
            <person name="da Silva R.H."/>
            <person name="de Melo A.L.T.M."/>
            <person name="Pandolfi V."/>
            <person name="Bustamante F.O."/>
            <person name="Brasileiro-Vidal A.C."/>
            <person name="Benko-Iseppon A.M."/>
        </authorList>
    </citation>
    <scope>NUCLEOTIDE SEQUENCE [LARGE SCALE GENOMIC DNA]</scope>
    <source>
        <tissue evidence="1">Leaves</tissue>
    </source>
</reference>
<accession>A0ABU6SPW2</accession>
<comment type="caution">
    <text evidence="1">The sequence shown here is derived from an EMBL/GenBank/DDBJ whole genome shotgun (WGS) entry which is preliminary data.</text>
</comment>
<sequence length="150" mass="16007">MMLTTSTMNEGSAIGSAEVLHDGAVTMREGESRVMNHHGAVESSSGEVLQRGWHHRASPIAAKPPVLMAAVLPWDRLDEIGTEKWNQVAVEGVVRAIVGAIVGDRGGRAVTMRDANANLVQEYVQSGCVTKGEEMMIGTPISSSDKKPKD</sequence>
<organism evidence="1 2">
    <name type="scientific">Stylosanthes scabra</name>
    <dbReference type="NCBI Taxonomy" id="79078"/>
    <lineage>
        <taxon>Eukaryota</taxon>
        <taxon>Viridiplantae</taxon>
        <taxon>Streptophyta</taxon>
        <taxon>Embryophyta</taxon>
        <taxon>Tracheophyta</taxon>
        <taxon>Spermatophyta</taxon>
        <taxon>Magnoliopsida</taxon>
        <taxon>eudicotyledons</taxon>
        <taxon>Gunneridae</taxon>
        <taxon>Pentapetalae</taxon>
        <taxon>rosids</taxon>
        <taxon>fabids</taxon>
        <taxon>Fabales</taxon>
        <taxon>Fabaceae</taxon>
        <taxon>Papilionoideae</taxon>
        <taxon>50 kb inversion clade</taxon>
        <taxon>dalbergioids sensu lato</taxon>
        <taxon>Dalbergieae</taxon>
        <taxon>Pterocarpus clade</taxon>
        <taxon>Stylosanthes</taxon>
    </lineage>
</organism>
<evidence type="ECO:0000313" key="1">
    <source>
        <dbReference type="EMBL" id="MED6138116.1"/>
    </source>
</evidence>
<gene>
    <name evidence="1" type="ORF">PIB30_071234</name>
</gene>
<evidence type="ECO:0000313" key="2">
    <source>
        <dbReference type="Proteomes" id="UP001341840"/>
    </source>
</evidence>
<dbReference type="EMBL" id="JASCZI010061234">
    <property type="protein sequence ID" value="MED6138116.1"/>
    <property type="molecule type" value="Genomic_DNA"/>
</dbReference>
<keyword evidence="2" id="KW-1185">Reference proteome</keyword>
<dbReference type="Proteomes" id="UP001341840">
    <property type="component" value="Unassembled WGS sequence"/>
</dbReference>
<proteinExistence type="predicted"/>
<protein>
    <submittedName>
        <fullName evidence="1">Uncharacterized protein</fullName>
    </submittedName>
</protein>
<name>A0ABU6SPW2_9FABA</name>